<dbReference type="EMBL" id="KV784400">
    <property type="protein sequence ID" value="OEU06757.1"/>
    <property type="molecule type" value="Genomic_DNA"/>
</dbReference>
<evidence type="ECO:0000256" key="1">
    <source>
        <dbReference type="SAM" id="MobiDB-lite"/>
    </source>
</evidence>
<evidence type="ECO:0000313" key="2">
    <source>
        <dbReference type="EMBL" id="OEU06757.1"/>
    </source>
</evidence>
<organism evidence="2 3">
    <name type="scientific">Fragilariopsis cylindrus CCMP1102</name>
    <dbReference type="NCBI Taxonomy" id="635003"/>
    <lineage>
        <taxon>Eukaryota</taxon>
        <taxon>Sar</taxon>
        <taxon>Stramenopiles</taxon>
        <taxon>Ochrophyta</taxon>
        <taxon>Bacillariophyta</taxon>
        <taxon>Bacillariophyceae</taxon>
        <taxon>Bacillariophycidae</taxon>
        <taxon>Bacillariales</taxon>
        <taxon>Bacillariaceae</taxon>
        <taxon>Fragilariopsis</taxon>
    </lineage>
</organism>
<proteinExistence type="predicted"/>
<dbReference type="AlphaFoldDB" id="A0A1E7ELL5"/>
<feature type="region of interest" description="Disordered" evidence="1">
    <location>
        <begin position="1"/>
        <end position="32"/>
    </location>
</feature>
<dbReference type="InParanoid" id="A0A1E7ELL5"/>
<accession>A0A1E7ELL5</accession>
<dbReference type="KEGG" id="fcy:FRACYDRAFT_253543"/>
<feature type="compositionally biased region" description="Low complexity" evidence="1">
    <location>
        <begin position="1"/>
        <end position="25"/>
    </location>
</feature>
<keyword evidence="3" id="KW-1185">Reference proteome</keyword>
<evidence type="ECO:0000313" key="3">
    <source>
        <dbReference type="Proteomes" id="UP000095751"/>
    </source>
</evidence>
<dbReference type="Proteomes" id="UP000095751">
    <property type="component" value="Unassembled WGS sequence"/>
</dbReference>
<sequence>MAEQQQQRQRQRQRQNQSQSNTTTRAQLVKDAARNNVPEEVDCIDGRIITDLLSTIGWIDYDLPEGLIFDLKHFTKYKLDKKGRITQLALGQGPYTTKDQNGNIVWISPTPEFSNISWILPKLISRLTKLKE</sequence>
<reference evidence="2 3" key="1">
    <citation type="submission" date="2016-09" db="EMBL/GenBank/DDBJ databases">
        <title>Extensive genetic diversity and differential bi-allelic expression allows diatom success in the polar Southern Ocean.</title>
        <authorList>
            <consortium name="DOE Joint Genome Institute"/>
            <person name="Mock T."/>
            <person name="Otillar R.P."/>
            <person name="Strauss J."/>
            <person name="Dupont C."/>
            <person name="Frickenhaus S."/>
            <person name="Maumus F."/>
            <person name="Mcmullan M."/>
            <person name="Sanges R."/>
            <person name="Schmutz J."/>
            <person name="Toseland A."/>
            <person name="Valas R."/>
            <person name="Veluchamy A."/>
            <person name="Ward B.J."/>
            <person name="Allen A."/>
            <person name="Barry K."/>
            <person name="Falciatore A."/>
            <person name="Ferrante M."/>
            <person name="Fortunato A.E."/>
            <person name="Gloeckner G."/>
            <person name="Gruber A."/>
            <person name="Hipkin R."/>
            <person name="Janech M."/>
            <person name="Kroth P."/>
            <person name="Leese F."/>
            <person name="Lindquist E."/>
            <person name="Lyon B.R."/>
            <person name="Martin J."/>
            <person name="Mayer C."/>
            <person name="Parker M."/>
            <person name="Quesneville H."/>
            <person name="Raymond J."/>
            <person name="Uhlig C."/>
            <person name="Valentin K.U."/>
            <person name="Worden A.Z."/>
            <person name="Armbrust E.V."/>
            <person name="Bowler C."/>
            <person name="Green B."/>
            <person name="Moulton V."/>
            <person name="Van Oosterhout C."/>
            <person name="Grigoriev I."/>
        </authorList>
    </citation>
    <scope>NUCLEOTIDE SEQUENCE [LARGE SCALE GENOMIC DNA]</scope>
    <source>
        <strain evidence="2 3">CCMP1102</strain>
    </source>
</reference>
<name>A0A1E7ELL5_9STRA</name>
<protein>
    <submittedName>
        <fullName evidence="2">Uncharacterized protein</fullName>
    </submittedName>
</protein>
<gene>
    <name evidence="2" type="ORF">FRACYDRAFT_253543</name>
</gene>